<accession>A0A645BE39</accession>
<keyword evidence="1" id="KW-0540">Nuclease</keyword>
<dbReference type="AlphaFoldDB" id="A0A645BE39"/>
<gene>
    <name evidence="7" type="primary">uvsE_10</name>
    <name evidence="7" type="ORF">SDC9_110488</name>
</gene>
<reference evidence="7" key="1">
    <citation type="submission" date="2019-08" db="EMBL/GenBank/DDBJ databases">
        <authorList>
            <person name="Kucharzyk K."/>
            <person name="Murdoch R.W."/>
            <person name="Higgins S."/>
            <person name="Loffler F."/>
        </authorList>
    </citation>
    <scope>NUCLEOTIDE SEQUENCE</scope>
</reference>
<keyword evidence="5 7" id="KW-0378">Hydrolase</keyword>
<dbReference type="SUPFAM" id="SSF51658">
    <property type="entry name" value="Xylose isomerase-like"/>
    <property type="match status" value="1"/>
</dbReference>
<dbReference type="PANTHER" id="PTHR31290:SF5">
    <property type="entry name" value="UV-DAMAGE ENDONUCLEASE"/>
    <property type="match status" value="1"/>
</dbReference>
<keyword evidence="2 7" id="KW-0255">Endonuclease</keyword>
<name>A0A645BE39_9ZZZZ</name>
<dbReference type="EC" id="3.-.-.-" evidence="7"/>
<evidence type="ECO:0000313" key="7">
    <source>
        <dbReference type="EMBL" id="MPM63607.1"/>
    </source>
</evidence>
<keyword evidence="3" id="KW-0227">DNA damage</keyword>
<evidence type="ECO:0000256" key="3">
    <source>
        <dbReference type="ARBA" id="ARBA00022763"/>
    </source>
</evidence>
<dbReference type="GO" id="GO:0004519">
    <property type="term" value="F:endonuclease activity"/>
    <property type="evidence" value="ECO:0007669"/>
    <property type="project" value="UniProtKB-KW"/>
</dbReference>
<evidence type="ECO:0000256" key="2">
    <source>
        <dbReference type="ARBA" id="ARBA00022759"/>
    </source>
</evidence>
<dbReference type="InterPro" id="IPR004601">
    <property type="entry name" value="UvdE"/>
</dbReference>
<sequence length="320" mass="37639">MKVRLGYVAIALKLPKVTSSSNVTYSYYSKLNSEEKKLAKLKTVTRTNLDDLYKILEYNVEKQIHFYRITSALVPLATHPEVSGWNYREVFKKYFQVLGNYIRNNNLRVDTHPDEFNVINSSKPQVVQNTIRNLMFHSYLFNDIDYPEGKMVIHVGSGEGGKEKALNRFVENFKTLPNDIKNRLIIENDDKTFTAKDTLELCHRIQRPMVLDVHHHSCNNQGENTIDMLKGAFHTWDEEKLNPKIHYSTPRDFHNDRKHSDYIHGEDFVKFIEEAINLNRDFDVMIEAKMKDLALYKLVEDIKYLKPNWTWEDNSTFIVE</sequence>
<dbReference type="PANTHER" id="PTHR31290">
    <property type="entry name" value="UV-DAMAGE ENDONUCLEASE"/>
    <property type="match status" value="1"/>
</dbReference>
<evidence type="ECO:0000256" key="6">
    <source>
        <dbReference type="ARBA" id="ARBA00023204"/>
    </source>
</evidence>
<evidence type="ECO:0000256" key="1">
    <source>
        <dbReference type="ARBA" id="ARBA00022722"/>
    </source>
</evidence>
<dbReference type="EMBL" id="VSSQ01019513">
    <property type="protein sequence ID" value="MPM63607.1"/>
    <property type="molecule type" value="Genomic_DNA"/>
</dbReference>
<evidence type="ECO:0000256" key="4">
    <source>
        <dbReference type="ARBA" id="ARBA00022769"/>
    </source>
</evidence>
<keyword evidence="6" id="KW-0234">DNA repair</keyword>
<evidence type="ECO:0000256" key="5">
    <source>
        <dbReference type="ARBA" id="ARBA00022801"/>
    </source>
</evidence>
<dbReference type="GO" id="GO:0016787">
    <property type="term" value="F:hydrolase activity"/>
    <property type="evidence" value="ECO:0007669"/>
    <property type="project" value="UniProtKB-KW"/>
</dbReference>
<dbReference type="GO" id="GO:0006289">
    <property type="term" value="P:nucleotide-excision repair"/>
    <property type="evidence" value="ECO:0007669"/>
    <property type="project" value="InterPro"/>
</dbReference>
<dbReference type="GO" id="GO:0009411">
    <property type="term" value="P:response to UV"/>
    <property type="evidence" value="ECO:0007669"/>
    <property type="project" value="InterPro"/>
</dbReference>
<keyword evidence="4" id="KW-0228">DNA excision</keyword>
<dbReference type="Gene3D" id="3.20.20.150">
    <property type="entry name" value="Divalent-metal-dependent TIM barrel enzymes"/>
    <property type="match status" value="1"/>
</dbReference>
<protein>
    <submittedName>
        <fullName evidence="7">UV DNA damage endonuclease</fullName>
        <ecNumber evidence="7">3.-.-.-</ecNumber>
    </submittedName>
</protein>
<dbReference type="NCBIfam" id="TIGR00629">
    <property type="entry name" value="uvde"/>
    <property type="match status" value="1"/>
</dbReference>
<dbReference type="Pfam" id="PF03851">
    <property type="entry name" value="UvdE"/>
    <property type="match status" value="1"/>
</dbReference>
<organism evidence="7">
    <name type="scientific">bioreactor metagenome</name>
    <dbReference type="NCBI Taxonomy" id="1076179"/>
    <lineage>
        <taxon>unclassified sequences</taxon>
        <taxon>metagenomes</taxon>
        <taxon>ecological metagenomes</taxon>
    </lineage>
</organism>
<dbReference type="InterPro" id="IPR036237">
    <property type="entry name" value="Xyl_isomerase-like_sf"/>
</dbReference>
<proteinExistence type="predicted"/>
<comment type="caution">
    <text evidence="7">The sequence shown here is derived from an EMBL/GenBank/DDBJ whole genome shotgun (WGS) entry which is preliminary data.</text>
</comment>